<evidence type="ECO:0000256" key="3">
    <source>
        <dbReference type="ARBA" id="ARBA00022912"/>
    </source>
</evidence>
<dbReference type="CDD" id="cd00143">
    <property type="entry name" value="PP2Cc"/>
    <property type="match status" value="1"/>
</dbReference>
<keyword evidence="8" id="KW-1185">Reference proteome</keyword>
<dbReference type="GO" id="GO:0046872">
    <property type="term" value="F:metal ion binding"/>
    <property type="evidence" value="ECO:0007669"/>
    <property type="project" value="UniProtKB-KW"/>
</dbReference>
<accession>A0AAN7W4K1</accession>
<comment type="caution">
    <text evidence="7">The sequence shown here is derived from an EMBL/GenBank/DDBJ whole genome shotgun (WGS) entry which is preliminary data.</text>
</comment>
<dbReference type="GO" id="GO:0004741">
    <property type="term" value="F:[pyruvate dehydrogenase (acetyl-transferring)]-phosphatase activity"/>
    <property type="evidence" value="ECO:0007669"/>
    <property type="project" value="TreeGrafter"/>
</dbReference>
<dbReference type="PROSITE" id="PS51746">
    <property type="entry name" value="PPM_2"/>
    <property type="match status" value="1"/>
</dbReference>
<dbReference type="Gene3D" id="3.60.40.10">
    <property type="entry name" value="PPM-type phosphatase domain"/>
    <property type="match status" value="1"/>
</dbReference>
<dbReference type="InterPro" id="IPR036457">
    <property type="entry name" value="PPM-type-like_dom_sf"/>
</dbReference>
<keyword evidence="5" id="KW-0812">Transmembrane</keyword>
<organism evidence="7 8">
    <name type="scientific">Arxiozyma heterogenica</name>
    <dbReference type="NCBI Taxonomy" id="278026"/>
    <lineage>
        <taxon>Eukaryota</taxon>
        <taxon>Fungi</taxon>
        <taxon>Dikarya</taxon>
        <taxon>Ascomycota</taxon>
        <taxon>Saccharomycotina</taxon>
        <taxon>Saccharomycetes</taxon>
        <taxon>Saccharomycetales</taxon>
        <taxon>Saccharomycetaceae</taxon>
        <taxon>Arxiozyma</taxon>
    </lineage>
</organism>
<dbReference type="InterPro" id="IPR000222">
    <property type="entry name" value="PP2C_BS"/>
</dbReference>
<feature type="domain" description="PPM-type phosphatase" evidence="6">
    <location>
        <begin position="136"/>
        <end position="507"/>
    </location>
</feature>
<dbReference type="InterPro" id="IPR015655">
    <property type="entry name" value="PP2C"/>
</dbReference>
<evidence type="ECO:0000256" key="4">
    <source>
        <dbReference type="RuleBase" id="RU003465"/>
    </source>
</evidence>
<dbReference type="AlphaFoldDB" id="A0AAN7W4K1"/>
<dbReference type="PANTHER" id="PTHR13832">
    <property type="entry name" value="PROTEIN PHOSPHATASE 2C"/>
    <property type="match status" value="1"/>
</dbReference>
<evidence type="ECO:0000259" key="6">
    <source>
        <dbReference type="PROSITE" id="PS51746"/>
    </source>
</evidence>
<dbReference type="GO" id="GO:0005739">
    <property type="term" value="C:mitochondrion"/>
    <property type="evidence" value="ECO:0007669"/>
    <property type="project" value="TreeGrafter"/>
</dbReference>
<dbReference type="PROSITE" id="PS01032">
    <property type="entry name" value="PPM_1"/>
    <property type="match status" value="1"/>
</dbReference>
<dbReference type="SMART" id="SM00332">
    <property type="entry name" value="PP2Cc"/>
    <property type="match status" value="1"/>
</dbReference>
<sequence>MLFSRVFSNNGLHGSKMFPVIYKRVTRDSLRKYSALKYKGQRNILRNFTILAGVVLSTAIYVRYSSKRHISFDTLPNFDESHRKDTVTLLSDEQINTKLRTNQQSYLIDRGTGIYRYDISQLPSNNPIEDNHSEHIIQLRSDDAIKKNNESSTYNNDLYFFGIYDGHGGPYTSTKLSQSLIAYVVRNIIKNDLINNSNKDVMDKTIQDAFLQLDNDIVIQAFRNLLSDPTNKTFIKNVFPAISGSCALLSIYDSRTKKLKVAVTGDSRALIIGKQSDGAHEQWFVKSCSIDQTGDNLNEVKRIREEHPNEPNVITRGRILGSLQPSRAFGDYRYKLKEVDGQALDSLPDYLKLYLRSQPRNFLTPPYVTARPEITTTKINENIKLMVIGSDGLFEFLTNEEIASLAIKWLENDQGLIKDSKLPLVTDITENIDDDSQRTAFRYRENRNKNNSNSLGYLLEDSNIATHLIRNALSAGGRKEFVSTLLSIPSPKSRKYRDDLTVTVVFFGEENH</sequence>
<dbReference type="Pfam" id="PF00481">
    <property type="entry name" value="PP2C"/>
    <property type="match status" value="1"/>
</dbReference>
<dbReference type="InterPro" id="IPR001932">
    <property type="entry name" value="PPM-type_phosphatase-like_dom"/>
</dbReference>
<keyword evidence="5" id="KW-0472">Membrane</keyword>
<name>A0AAN7W4K1_9SACH</name>
<reference evidence="8" key="1">
    <citation type="submission" date="2023-07" db="EMBL/GenBank/DDBJ databases">
        <title>A draft genome of Kazachstania heterogenica Y-27499.</title>
        <authorList>
            <person name="Donic C."/>
            <person name="Kralova J.S."/>
            <person name="Fidel L."/>
            <person name="Ben-Dor S."/>
            <person name="Jung S."/>
        </authorList>
    </citation>
    <scope>NUCLEOTIDE SEQUENCE [LARGE SCALE GENOMIC DNA]</scope>
    <source>
        <strain evidence="8">Y27499</strain>
    </source>
</reference>
<gene>
    <name evidence="7" type="ORF">RI543_001460</name>
</gene>
<keyword evidence="5" id="KW-1133">Transmembrane helix</keyword>
<keyword evidence="1" id="KW-0479">Metal-binding</keyword>
<dbReference type="EMBL" id="JAWIZZ010000038">
    <property type="protein sequence ID" value="KAK5781069.1"/>
    <property type="molecule type" value="Genomic_DNA"/>
</dbReference>
<evidence type="ECO:0000313" key="7">
    <source>
        <dbReference type="EMBL" id="KAK5781069.1"/>
    </source>
</evidence>
<dbReference type="SUPFAM" id="SSF81606">
    <property type="entry name" value="PP2C-like"/>
    <property type="match status" value="1"/>
</dbReference>
<proteinExistence type="inferred from homology"/>
<dbReference type="Proteomes" id="UP001306508">
    <property type="component" value="Unassembled WGS sequence"/>
</dbReference>
<comment type="similarity">
    <text evidence="4">Belongs to the PP2C family.</text>
</comment>
<dbReference type="PANTHER" id="PTHR13832:SF792">
    <property type="entry name" value="GM14286P"/>
    <property type="match status" value="1"/>
</dbReference>
<feature type="transmembrane region" description="Helical" evidence="5">
    <location>
        <begin position="44"/>
        <end position="64"/>
    </location>
</feature>
<evidence type="ECO:0000256" key="5">
    <source>
        <dbReference type="SAM" id="Phobius"/>
    </source>
</evidence>
<protein>
    <recommendedName>
        <fullName evidence="6">PPM-type phosphatase domain-containing protein</fullName>
    </recommendedName>
</protein>
<evidence type="ECO:0000313" key="8">
    <source>
        <dbReference type="Proteomes" id="UP001306508"/>
    </source>
</evidence>
<keyword evidence="3 4" id="KW-0904">Protein phosphatase</keyword>
<evidence type="ECO:0000256" key="1">
    <source>
        <dbReference type="ARBA" id="ARBA00022723"/>
    </source>
</evidence>
<keyword evidence="2 4" id="KW-0378">Hydrolase</keyword>
<evidence type="ECO:0000256" key="2">
    <source>
        <dbReference type="ARBA" id="ARBA00022801"/>
    </source>
</evidence>